<dbReference type="EMBL" id="CAXLJL010000116">
    <property type="protein sequence ID" value="CAL5132144.1"/>
    <property type="molecule type" value="Genomic_DNA"/>
</dbReference>
<feature type="transmembrane region" description="Helical" evidence="1">
    <location>
        <begin position="69"/>
        <end position="88"/>
    </location>
</feature>
<evidence type="ECO:0000313" key="2">
    <source>
        <dbReference type="EMBL" id="CAL5132144.1"/>
    </source>
</evidence>
<comment type="caution">
    <text evidence="2">The sequence shown here is derived from an EMBL/GenBank/DDBJ whole genome shotgun (WGS) entry which is preliminary data.</text>
</comment>
<keyword evidence="1" id="KW-0472">Membrane</keyword>
<protein>
    <submittedName>
        <fullName evidence="2">Uncharacterized protein</fullName>
    </submittedName>
</protein>
<keyword evidence="1" id="KW-0812">Transmembrane</keyword>
<accession>A0AAV2T4P8</accession>
<sequence length="139" mass="15961">MGVVLAYACVYLSFCSSVYPYGVFSLEVLMGELRAPLSALSYLREQVTAKIRNDSANALNCLLHYHSDLLAFACVYYCCPIYHIYCYFHPSFRKFLIAWPPIVPLSIPRLLSRRICQLLHYSSQVPISRSLLKFSQVCY</sequence>
<reference evidence="2" key="1">
    <citation type="submission" date="2024-06" db="EMBL/GenBank/DDBJ databases">
        <authorList>
            <person name="Liu X."/>
            <person name="Lenzi L."/>
            <person name="Haldenby T S."/>
            <person name="Uol C."/>
        </authorList>
    </citation>
    <scope>NUCLEOTIDE SEQUENCE</scope>
</reference>
<organism evidence="2 3">
    <name type="scientific">Calicophoron daubneyi</name>
    <name type="common">Rumen fluke</name>
    <name type="synonym">Paramphistomum daubneyi</name>
    <dbReference type="NCBI Taxonomy" id="300641"/>
    <lineage>
        <taxon>Eukaryota</taxon>
        <taxon>Metazoa</taxon>
        <taxon>Spiralia</taxon>
        <taxon>Lophotrochozoa</taxon>
        <taxon>Platyhelminthes</taxon>
        <taxon>Trematoda</taxon>
        <taxon>Digenea</taxon>
        <taxon>Plagiorchiida</taxon>
        <taxon>Pronocephalata</taxon>
        <taxon>Paramphistomoidea</taxon>
        <taxon>Paramphistomidae</taxon>
        <taxon>Calicophoron</taxon>
    </lineage>
</organism>
<evidence type="ECO:0000256" key="1">
    <source>
        <dbReference type="SAM" id="Phobius"/>
    </source>
</evidence>
<keyword evidence="1" id="KW-1133">Transmembrane helix</keyword>
<dbReference type="AlphaFoldDB" id="A0AAV2T4P8"/>
<evidence type="ECO:0000313" key="3">
    <source>
        <dbReference type="Proteomes" id="UP001497525"/>
    </source>
</evidence>
<name>A0AAV2T4P8_CALDB</name>
<dbReference type="Proteomes" id="UP001497525">
    <property type="component" value="Unassembled WGS sequence"/>
</dbReference>
<gene>
    <name evidence="2" type="ORF">CDAUBV1_LOCUS4654</name>
</gene>
<proteinExistence type="predicted"/>